<organism evidence="11 12">
    <name type="scientific">Roseibium album</name>
    <dbReference type="NCBI Taxonomy" id="311410"/>
    <lineage>
        <taxon>Bacteria</taxon>
        <taxon>Pseudomonadati</taxon>
        <taxon>Pseudomonadota</taxon>
        <taxon>Alphaproteobacteria</taxon>
        <taxon>Hyphomicrobiales</taxon>
        <taxon>Stappiaceae</taxon>
        <taxon>Roseibium</taxon>
    </lineage>
</organism>
<keyword evidence="4 9" id="KW-0997">Cell inner membrane</keyword>
<keyword evidence="6 9" id="KW-1133">Transmembrane helix</keyword>
<dbReference type="AlphaFoldDB" id="A0A0M7AU11"/>
<evidence type="ECO:0000313" key="11">
    <source>
        <dbReference type="EMBL" id="CTQ77084.1"/>
    </source>
</evidence>
<feature type="transmembrane region" description="Helical" evidence="9">
    <location>
        <begin position="57"/>
        <end position="74"/>
    </location>
</feature>
<dbReference type="OrthoDB" id="4964541at2"/>
<proteinExistence type="inferred from homology"/>
<dbReference type="EMBL" id="CXWC01000013">
    <property type="protein sequence ID" value="CTQ77084.1"/>
    <property type="molecule type" value="Genomic_DNA"/>
</dbReference>
<protein>
    <recommendedName>
        <fullName evidence="9">TRAP transporter small permease protein</fullName>
    </recommendedName>
</protein>
<accession>A0A0M7AU11</accession>
<feature type="domain" description="Tripartite ATP-independent periplasmic transporters DctQ component" evidence="10">
    <location>
        <begin position="33"/>
        <end position="159"/>
    </location>
</feature>
<keyword evidence="3" id="KW-1003">Cell membrane</keyword>
<evidence type="ECO:0000256" key="4">
    <source>
        <dbReference type="ARBA" id="ARBA00022519"/>
    </source>
</evidence>
<dbReference type="GeneID" id="97672269"/>
<gene>
    <name evidence="11" type="primary">siaT_43</name>
    <name evidence="11" type="ORF">LA5096_05000</name>
</gene>
<feature type="transmembrane region" description="Helical" evidence="9">
    <location>
        <begin position="137"/>
        <end position="158"/>
    </location>
</feature>
<dbReference type="STRING" id="311410.LA5095_03718"/>
<dbReference type="PANTHER" id="PTHR35011">
    <property type="entry name" value="2,3-DIKETO-L-GULONATE TRAP TRANSPORTER SMALL PERMEASE PROTEIN YIAM"/>
    <property type="match status" value="1"/>
</dbReference>
<comment type="subcellular location">
    <subcellularLocation>
        <location evidence="1 9">Cell inner membrane</location>
        <topology evidence="1 9">Multi-pass membrane protein</topology>
    </subcellularLocation>
</comment>
<keyword evidence="5 9" id="KW-0812">Transmembrane</keyword>
<comment type="subunit">
    <text evidence="9">The complex comprises the extracytoplasmic solute receptor protein and the two transmembrane proteins.</text>
</comment>
<dbReference type="RefSeq" id="WP_055117572.1">
    <property type="nucleotide sequence ID" value="NZ_CXWA01000004.1"/>
</dbReference>
<evidence type="ECO:0000256" key="6">
    <source>
        <dbReference type="ARBA" id="ARBA00022989"/>
    </source>
</evidence>
<dbReference type="PANTHER" id="PTHR35011:SF2">
    <property type="entry name" value="2,3-DIKETO-L-GULONATE TRAP TRANSPORTER SMALL PERMEASE PROTEIN YIAM"/>
    <property type="match status" value="1"/>
</dbReference>
<feature type="transmembrane region" description="Helical" evidence="9">
    <location>
        <begin position="21"/>
        <end position="45"/>
    </location>
</feature>
<sequence length="174" mass="18857">MSKKSPIIENLTRAVDGLNGIASWICNRLLELIVAITFMQVVLRYVFNSPTKWSEEAAMLCLVWYGMLATAICVRTHHHVAIVFFRDLLGETGGIVLDVFAHLVILGFALVLLFSGTKLVDLAGVTLLPASGIPKSLLYYSALTGGFLIALNALTNILTGSLRPSEFEDTGTTS</sequence>
<dbReference type="Proteomes" id="UP000049983">
    <property type="component" value="Unassembled WGS sequence"/>
</dbReference>
<comment type="similarity">
    <text evidence="8 9">Belongs to the TRAP transporter small permease family.</text>
</comment>
<evidence type="ECO:0000256" key="2">
    <source>
        <dbReference type="ARBA" id="ARBA00022448"/>
    </source>
</evidence>
<evidence type="ECO:0000256" key="7">
    <source>
        <dbReference type="ARBA" id="ARBA00023136"/>
    </source>
</evidence>
<dbReference type="InterPro" id="IPR055348">
    <property type="entry name" value="DctQ"/>
</dbReference>
<evidence type="ECO:0000256" key="5">
    <source>
        <dbReference type="ARBA" id="ARBA00022692"/>
    </source>
</evidence>
<evidence type="ECO:0000256" key="1">
    <source>
        <dbReference type="ARBA" id="ARBA00004429"/>
    </source>
</evidence>
<dbReference type="InterPro" id="IPR007387">
    <property type="entry name" value="TRAP_DctQ"/>
</dbReference>
<dbReference type="GO" id="GO:0022857">
    <property type="term" value="F:transmembrane transporter activity"/>
    <property type="evidence" value="ECO:0007669"/>
    <property type="project" value="UniProtKB-UniRule"/>
</dbReference>
<comment type="function">
    <text evidence="9">Part of the tripartite ATP-independent periplasmic (TRAP) transport system.</text>
</comment>
<reference evidence="12" key="1">
    <citation type="submission" date="2015-07" db="EMBL/GenBank/DDBJ databases">
        <authorList>
            <person name="Rodrigo-Torres Lidia"/>
            <person name="Arahal R.David."/>
        </authorList>
    </citation>
    <scope>NUCLEOTIDE SEQUENCE [LARGE SCALE GENOMIC DNA]</scope>
    <source>
        <strain evidence="12">CECT 5096</strain>
    </source>
</reference>
<keyword evidence="7 9" id="KW-0472">Membrane</keyword>
<dbReference type="GO" id="GO:0005886">
    <property type="term" value="C:plasma membrane"/>
    <property type="evidence" value="ECO:0007669"/>
    <property type="project" value="UniProtKB-SubCell"/>
</dbReference>
<evidence type="ECO:0000256" key="3">
    <source>
        <dbReference type="ARBA" id="ARBA00022475"/>
    </source>
</evidence>
<evidence type="ECO:0000256" key="8">
    <source>
        <dbReference type="ARBA" id="ARBA00038436"/>
    </source>
</evidence>
<evidence type="ECO:0000259" key="10">
    <source>
        <dbReference type="Pfam" id="PF04290"/>
    </source>
</evidence>
<feature type="transmembrane region" description="Helical" evidence="9">
    <location>
        <begin position="95"/>
        <end position="117"/>
    </location>
</feature>
<dbReference type="Pfam" id="PF04290">
    <property type="entry name" value="DctQ"/>
    <property type="match status" value="1"/>
</dbReference>
<keyword evidence="12" id="KW-1185">Reference proteome</keyword>
<dbReference type="GO" id="GO:0015740">
    <property type="term" value="P:C4-dicarboxylate transport"/>
    <property type="evidence" value="ECO:0007669"/>
    <property type="project" value="TreeGrafter"/>
</dbReference>
<evidence type="ECO:0000313" key="12">
    <source>
        <dbReference type="Proteomes" id="UP000049983"/>
    </source>
</evidence>
<evidence type="ECO:0000256" key="9">
    <source>
        <dbReference type="RuleBase" id="RU369079"/>
    </source>
</evidence>
<name>A0A0M7AU11_9HYPH</name>
<keyword evidence="2 9" id="KW-0813">Transport</keyword>